<evidence type="ECO:0000313" key="3">
    <source>
        <dbReference type="EMBL" id="VVC32945.1"/>
    </source>
</evidence>
<organism evidence="3 4">
    <name type="scientific">Cinara cedri</name>
    <dbReference type="NCBI Taxonomy" id="506608"/>
    <lineage>
        <taxon>Eukaryota</taxon>
        <taxon>Metazoa</taxon>
        <taxon>Ecdysozoa</taxon>
        <taxon>Arthropoda</taxon>
        <taxon>Hexapoda</taxon>
        <taxon>Insecta</taxon>
        <taxon>Pterygota</taxon>
        <taxon>Neoptera</taxon>
        <taxon>Paraneoptera</taxon>
        <taxon>Hemiptera</taxon>
        <taxon>Sternorrhyncha</taxon>
        <taxon>Aphidomorpha</taxon>
        <taxon>Aphidoidea</taxon>
        <taxon>Aphididae</taxon>
        <taxon>Lachninae</taxon>
        <taxon>Cinara</taxon>
    </lineage>
</organism>
<dbReference type="AlphaFoldDB" id="A0A5E4ML14"/>
<dbReference type="GO" id="GO:0061157">
    <property type="term" value="P:mRNA destabilization"/>
    <property type="evidence" value="ECO:0007669"/>
    <property type="project" value="TreeGrafter"/>
</dbReference>
<dbReference type="InterPro" id="IPR045168">
    <property type="entry name" value="YTH_prot"/>
</dbReference>
<dbReference type="GO" id="GO:0005737">
    <property type="term" value="C:cytoplasm"/>
    <property type="evidence" value="ECO:0007669"/>
    <property type="project" value="TreeGrafter"/>
</dbReference>
<name>A0A5E4ML14_9HEMI</name>
<dbReference type="EMBL" id="CABPRJ010000961">
    <property type="protein sequence ID" value="VVC32945.1"/>
    <property type="molecule type" value="Genomic_DNA"/>
</dbReference>
<feature type="compositionally biased region" description="Basic and acidic residues" evidence="1">
    <location>
        <begin position="589"/>
        <end position="626"/>
    </location>
</feature>
<evidence type="ECO:0000256" key="1">
    <source>
        <dbReference type="SAM" id="MobiDB-lite"/>
    </source>
</evidence>
<gene>
    <name evidence="3" type="ORF">CINCED_3A015358</name>
</gene>
<dbReference type="Pfam" id="PF04146">
    <property type="entry name" value="YTH"/>
    <property type="match status" value="1"/>
</dbReference>
<dbReference type="GO" id="GO:1990247">
    <property type="term" value="F:N6-methyladenosine-containing RNA reader activity"/>
    <property type="evidence" value="ECO:0007669"/>
    <property type="project" value="TreeGrafter"/>
</dbReference>
<dbReference type="PANTHER" id="PTHR12357:SF89">
    <property type="entry name" value="YTH DOMAIN-CONTAINING FAMILY PROTEIN"/>
    <property type="match status" value="1"/>
</dbReference>
<keyword evidence="4" id="KW-1185">Reference proteome</keyword>
<sequence>MSAGVSEQRVKGQGNQVNGQKDYSKVKERGQFETVWRPQVLHPLQQQQQQQHQQQQQQHQHQHQHQQQQQQQQHQQQPGYNMSPEQYYQYQSAASYPYPATGYNLADRSWSNAPEAVAYVGGYLPNPESYNQPNIFNAQYSHPTPIPGYNYYLAQKPFEGYYRGGDQMFGVPVNEQIKTIEQEVQALSVNDYRDNSNFEQKKPITWATAAKQPVKPMISLTSLTKNKGLGVPPPMISIKNDSHWEPKSIIAKPPPSPVVQVQLPLVQTRTIVETKPQNWNDNRNSYNPPIAEIPTHIPPPDHIRHVPPPPIIMSSPPPQVLASPIEEKPKRQIIDELKMKNHYNPVEYSNPPEGSRFFVIKSYSEDDIHRSIKYEIWCSTDHGNRRLDQAFGSSEKKKIFLLFSVNGSGHFCGVAEMISTVDYSSSSSVWCQDKWKGQFGVRWIYVKDVPNSQLRHIHLENNDNKSVTYSRDTQEVPYNQGVQVLRIIHSYKHETSIFDDFQHYENLQKLEDSKKSAAHLPPSSHSTIKKYNQNGPAKFLNDNRQNQSYYNKDWEGKQKEIQIEDRENVRFPQKFENFSHSHRSKIEIHKGRNENYSKEDNFSDRSHRSDQNKIRNDQHRNWDDNYRGGYNYNRGRRGRGGPSVFINSNLKQTPRSNE</sequence>
<feature type="domain" description="YTH" evidence="2">
    <location>
        <begin position="355"/>
        <end position="488"/>
    </location>
</feature>
<feature type="compositionally biased region" description="Basic and acidic residues" evidence="1">
    <location>
        <begin position="22"/>
        <end position="31"/>
    </location>
</feature>
<dbReference type="Gene3D" id="3.10.590.10">
    <property type="entry name" value="ph1033 like domains"/>
    <property type="match status" value="1"/>
</dbReference>
<dbReference type="PANTHER" id="PTHR12357">
    <property type="entry name" value="YTH YT521-B HOMOLOGY DOMAIN-CONTAINING"/>
    <property type="match status" value="1"/>
</dbReference>
<proteinExistence type="predicted"/>
<dbReference type="CDD" id="cd21134">
    <property type="entry name" value="YTH"/>
    <property type="match status" value="1"/>
</dbReference>
<dbReference type="InterPro" id="IPR007275">
    <property type="entry name" value="YTH_domain"/>
</dbReference>
<feature type="compositionally biased region" description="Low complexity" evidence="1">
    <location>
        <begin position="45"/>
        <end position="82"/>
    </location>
</feature>
<dbReference type="GO" id="GO:0003729">
    <property type="term" value="F:mRNA binding"/>
    <property type="evidence" value="ECO:0007669"/>
    <property type="project" value="TreeGrafter"/>
</dbReference>
<reference evidence="3 4" key="1">
    <citation type="submission" date="2019-08" db="EMBL/GenBank/DDBJ databases">
        <authorList>
            <person name="Alioto T."/>
            <person name="Alioto T."/>
            <person name="Gomez Garrido J."/>
        </authorList>
    </citation>
    <scope>NUCLEOTIDE SEQUENCE [LARGE SCALE GENOMIC DNA]</scope>
</reference>
<feature type="compositionally biased region" description="Polar residues" evidence="1">
    <location>
        <begin position="645"/>
        <end position="658"/>
    </location>
</feature>
<feature type="region of interest" description="Disordered" evidence="1">
    <location>
        <begin position="589"/>
        <end position="658"/>
    </location>
</feature>
<protein>
    <submittedName>
        <fullName evidence="3">WD40/YVTN repeat-like-containing domain,YTH domain</fullName>
    </submittedName>
</protein>
<dbReference type="OrthoDB" id="306690at2759"/>
<accession>A0A5E4ML14</accession>
<dbReference type="Proteomes" id="UP000325440">
    <property type="component" value="Unassembled WGS sequence"/>
</dbReference>
<evidence type="ECO:0000313" key="4">
    <source>
        <dbReference type="Proteomes" id="UP000325440"/>
    </source>
</evidence>
<evidence type="ECO:0000259" key="2">
    <source>
        <dbReference type="PROSITE" id="PS50882"/>
    </source>
</evidence>
<dbReference type="PROSITE" id="PS50882">
    <property type="entry name" value="YTH"/>
    <property type="match status" value="1"/>
</dbReference>
<feature type="region of interest" description="Disordered" evidence="1">
    <location>
        <begin position="1"/>
        <end position="82"/>
    </location>
</feature>